<accession>A0A0K2T6H4</accession>
<name>A0A0K2T6H4_LEPSM</name>
<sequence>MMHCISLCCLVKFNNLSRGYIYFSKYLSNTRGNQIFYRFPTFILLGIVFNTGQ</sequence>
<organism evidence="2">
    <name type="scientific">Lepeophtheirus salmonis</name>
    <name type="common">Salmon louse</name>
    <name type="synonym">Caligus salmonis</name>
    <dbReference type="NCBI Taxonomy" id="72036"/>
    <lineage>
        <taxon>Eukaryota</taxon>
        <taxon>Metazoa</taxon>
        <taxon>Ecdysozoa</taxon>
        <taxon>Arthropoda</taxon>
        <taxon>Crustacea</taxon>
        <taxon>Multicrustacea</taxon>
        <taxon>Hexanauplia</taxon>
        <taxon>Copepoda</taxon>
        <taxon>Siphonostomatoida</taxon>
        <taxon>Caligidae</taxon>
        <taxon>Lepeophtheirus</taxon>
    </lineage>
</organism>
<evidence type="ECO:0000313" key="2">
    <source>
        <dbReference type="EMBL" id="CDW21380.1"/>
    </source>
</evidence>
<dbReference type="EMBL" id="HACA01004019">
    <property type="protein sequence ID" value="CDW21380.1"/>
    <property type="molecule type" value="Transcribed_RNA"/>
</dbReference>
<proteinExistence type="predicted"/>
<keyword evidence="1" id="KW-1133">Transmembrane helix</keyword>
<reference evidence="2" key="1">
    <citation type="submission" date="2014-05" db="EMBL/GenBank/DDBJ databases">
        <authorList>
            <person name="Chronopoulou M."/>
        </authorList>
    </citation>
    <scope>NUCLEOTIDE SEQUENCE</scope>
    <source>
        <tissue evidence="2">Whole organism</tissue>
    </source>
</reference>
<dbReference type="AlphaFoldDB" id="A0A0K2T6H4"/>
<keyword evidence="1" id="KW-0812">Transmembrane</keyword>
<evidence type="ECO:0000256" key="1">
    <source>
        <dbReference type="SAM" id="Phobius"/>
    </source>
</evidence>
<keyword evidence="1" id="KW-0472">Membrane</keyword>
<feature type="transmembrane region" description="Helical" evidence="1">
    <location>
        <begin position="35"/>
        <end position="52"/>
    </location>
</feature>
<protein>
    <submittedName>
        <fullName evidence="2">Uncharacterized protein</fullName>
    </submittedName>
</protein>